<reference evidence="1 2" key="1">
    <citation type="submission" date="2014-04" db="EMBL/GenBank/DDBJ databases">
        <authorList>
            <consortium name="DOE Joint Genome Institute"/>
            <person name="Kuo A."/>
            <person name="Girlanda M."/>
            <person name="Perotto S."/>
            <person name="Kohler A."/>
            <person name="Nagy L.G."/>
            <person name="Floudas D."/>
            <person name="Copeland A."/>
            <person name="Barry K.W."/>
            <person name="Cichocki N."/>
            <person name="Veneault-Fourrey C."/>
            <person name="LaButti K."/>
            <person name="Lindquist E.A."/>
            <person name="Lipzen A."/>
            <person name="Lundell T."/>
            <person name="Morin E."/>
            <person name="Murat C."/>
            <person name="Sun H."/>
            <person name="Tunlid A."/>
            <person name="Henrissat B."/>
            <person name="Grigoriev I.V."/>
            <person name="Hibbett D.S."/>
            <person name="Martin F."/>
            <person name="Nordberg H.P."/>
            <person name="Cantor M.N."/>
            <person name="Hua S.X."/>
        </authorList>
    </citation>
    <scope>NUCLEOTIDE SEQUENCE [LARGE SCALE GENOMIC DNA]</scope>
    <source>
        <strain evidence="1 2">MUT 4182</strain>
    </source>
</reference>
<dbReference type="HOGENOM" id="CLU_2401306_0_0_1"/>
<evidence type="ECO:0000313" key="1">
    <source>
        <dbReference type="EMBL" id="KIO28737.1"/>
    </source>
</evidence>
<dbReference type="Proteomes" id="UP000054248">
    <property type="component" value="Unassembled WGS sequence"/>
</dbReference>
<dbReference type="AlphaFoldDB" id="A0A0C3M4Y5"/>
<gene>
    <name evidence="1" type="ORF">M407DRAFT_179051</name>
</gene>
<protein>
    <submittedName>
        <fullName evidence="1">Uncharacterized protein</fullName>
    </submittedName>
</protein>
<sequence length="93" mass="10273">MPYFAAMCHQSPRTSIESSEIIIIRIISQQGMGVDIRLSWMRGTSSIALFCQTGGRMMTGGHRPALLFPPYTVIQIRRERDGSQRTGTSGGRG</sequence>
<organism evidence="1 2">
    <name type="scientific">Tulasnella calospora MUT 4182</name>
    <dbReference type="NCBI Taxonomy" id="1051891"/>
    <lineage>
        <taxon>Eukaryota</taxon>
        <taxon>Fungi</taxon>
        <taxon>Dikarya</taxon>
        <taxon>Basidiomycota</taxon>
        <taxon>Agaricomycotina</taxon>
        <taxon>Agaricomycetes</taxon>
        <taxon>Cantharellales</taxon>
        <taxon>Tulasnellaceae</taxon>
        <taxon>Tulasnella</taxon>
    </lineage>
</organism>
<name>A0A0C3M4Y5_9AGAM</name>
<proteinExistence type="predicted"/>
<keyword evidence="2" id="KW-1185">Reference proteome</keyword>
<evidence type="ECO:0000313" key="2">
    <source>
        <dbReference type="Proteomes" id="UP000054248"/>
    </source>
</evidence>
<dbReference type="EMBL" id="KN822991">
    <property type="protein sequence ID" value="KIO28737.1"/>
    <property type="molecule type" value="Genomic_DNA"/>
</dbReference>
<reference evidence="2" key="2">
    <citation type="submission" date="2015-01" db="EMBL/GenBank/DDBJ databases">
        <title>Evolutionary Origins and Diversification of the Mycorrhizal Mutualists.</title>
        <authorList>
            <consortium name="DOE Joint Genome Institute"/>
            <consortium name="Mycorrhizal Genomics Consortium"/>
            <person name="Kohler A."/>
            <person name="Kuo A."/>
            <person name="Nagy L.G."/>
            <person name="Floudas D."/>
            <person name="Copeland A."/>
            <person name="Barry K.W."/>
            <person name="Cichocki N."/>
            <person name="Veneault-Fourrey C."/>
            <person name="LaButti K."/>
            <person name="Lindquist E.A."/>
            <person name="Lipzen A."/>
            <person name="Lundell T."/>
            <person name="Morin E."/>
            <person name="Murat C."/>
            <person name="Riley R."/>
            <person name="Ohm R."/>
            <person name="Sun H."/>
            <person name="Tunlid A."/>
            <person name="Henrissat B."/>
            <person name="Grigoriev I.V."/>
            <person name="Hibbett D.S."/>
            <person name="Martin F."/>
        </authorList>
    </citation>
    <scope>NUCLEOTIDE SEQUENCE [LARGE SCALE GENOMIC DNA]</scope>
    <source>
        <strain evidence="2">MUT 4182</strain>
    </source>
</reference>
<accession>A0A0C3M4Y5</accession>